<evidence type="ECO:0000256" key="1">
    <source>
        <dbReference type="SAM" id="Phobius"/>
    </source>
</evidence>
<sequence length="326" mass="37444">MRKKEKTNSPMPKDKGKFFQTMVWLILGIIVFLSVISLLIAVRSADKTTVPAQATMKETTSEATLSETEANYYAKEFVKAYINVPSDTNSRNMRKEKLQQFLVQTDDEAKEEYFVVGQNNNERSLKDMALKKSVSTKNGRELVYVVRYEDSLMTSREVEKVVNKKKVKQRVSERKVTEQQAEMHIVVVQNKQGLSIDGLPYFSPVTSSQAKITQKSSNELEQVQDDKSQELQDFTTDFMRKYVELKPADMAYMMKKPEALNGLYAYQSVQHIQVYGVEKNTYLVQGLLVMVEKNSKITVSEQFSLTVEKRDGNNYVTKFEHGEEVK</sequence>
<feature type="transmembrane region" description="Helical" evidence="1">
    <location>
        <begin position="21"/>
        <end position="42"/>
    </location>
</feature>
<evidence type="ECO:0000313" key="3">
    <source>
        <dbReference type="Proteomes" id="UP000587800"/>
    </source>
</evidence>
<keyword evidence="1" id="KW-0812">Transmembrane</keyword>
<proteinExistence type="predicted"/>
<keyword evidence="1" id="KW-1133">Transmembrane helix</keyword>
<keyword evidence="3" id="KW-1185">Reference proteome</keyword>
<protein>
    <submittedName>
        <fullName evidence="2">Conjugal transfer protein</fullName>
    </submittedName>
</protein>
<dbReference type="InterPro" id="IPR024735">
    <property type="entry name" value="TcpC"/>
</dbReference>
<keyword evidence="1" id="KW-0472">Membrane</keyword>
<dbReference type="RefSeq" id="WP_185395603.1">
    <property type="nucleotide sequence ID" value="NZ_JAASUB010000006.1"/>
</dbReference>
<accession>A0ABR6SUV1</accession>
<comment type="caution">
    <text evidence="2">The sequence shown here is derived from an EMBL/GenBank/DDBJ whole genome shotgun (WGS) entry which is preliminary data.</text>
</comment>
<dbReference type="Proteomes" id="UP000587800">
    <property type="component" value="Unassembled WGS sequence"/>
</dbReference>
<dbReference type="Pfam" id="PF12642">
    <property type="entry name" value="TpcC"/>
    <property type="match status" value="1"/>
</dbReference>
<dbReference type="CDD" id="cd16428">
    <property type="entry name" value="TcpC_C"/>
    <property type="match status" value="1"/>
</dbReference>
<dbReference type="InterPro" id="IPR035628">
    <property type="entry name" value="TcpC_C"/>
</dbReference>
<evidence type="ECO:0000313" key="2">
    <source>
        <dbReference type="EMBL" id="MBC1509402.1"/>
    </source>
</evidence>
<dbReference type="EMBL" id="JAASUB010000006">
    <property type="protein sequence ID" value="MBC1509402.1"/>
    <property type="molecule type" value="Genomic_DNA"/>
</dbReference>
<gene>
    <name evidence="2" type="ORF">HCJ59_05790</name>
</gene>
<organism evidence="2 3">
    <name type="scientific">Listeria immobilis</name>
    <dbReference type="NCBI Taxonomy" id="2713502"/>
    <lineage>
        <taxon>Bacteria</taxon>
        <taxon>Bacillati</taxon>
        <taxon>Bacillota</taxon>
        <taxon>Bacilli</taxon>
        <taxon>Bacillales</taxon>
        <taxon>Listeriaceae</taxon>
        <taxon>Listeria</taxon>
    </lineage>
</organism>
<reference evidence="2 3" key="1">
    <citation type="submission" date="2020-03" db="EMBL/GenBank/DDBJ databases">
        <title>Soil Listeria distribution.</title>
        <authorList>
            <person name="Liao J."/>
            <person name="Wiedmann M."/>
        </authorList>
    </citation>
    <scope>NUCLEOTIDE SEQUENCE [LARGE SCALE GENOMIC DNA]</scope>
    <source>
        <strain evidence="2 3">FSL L7-1515</strain>
    </source>
</reference>
<dbReference type="CDD" id="cd16386">
    <property type="entry name" value="TcpC_N"/>
    <property type="match status" value="1"/>
</dbReference>
<name>A0ABR6SUV1_9LIST</name>
<dbReference type="Gene3D" id="3.10.450.540">
    <property type="match status" value="1"/>
</dbReference>